<feature type="transmembrane region" description="Helical" evidence="10">
    <location>
        <begin position="78"/>
        <end position="97"/>
    </location>
</feature>
<evidence type="ECO:0000256" key="2">
    <source>
        <dbReference type="ARBA" id="ARBA00022448"/>
    </source>
</evidence>
<evidence type="ECO:0000256" key="5">
    <source>
        <dbReference type="ARBA" id="ARBA00022989"/>
    </source>
</evidence>
<evidence type="ECO:0000256" key="8">
    <source>
        <dbReference type="ARBA" id="ARBA00043980"/>
    </source>
</evidence>
<feature type="transmembrane region" description="Helical" evidence="10">
    <location>
        <begin position="176"/>
        <end position="197"/>
    </location>
</feature>
<dbReference type="AlphaFoldDB" id="A0A835AM51"/>
<evidence type="ECO:0000313" key="11">
    <source>
        <dbReference type="EMBL" id="KAF8662634.1"/>
    </source>
</evidence>
<dbReference type="PANTHER" id="PTHR33650:SF1">
    <property type="entry name" value="CHLOROPLAST ENVELOPE MEMBRANE PROTEIN"/>
    <property type="match status" value="1"/>
</dbReference>
<dbReference type="EMBL" id="JACEFO010002380">
    <property type="protein sequence ID" value="KAF8662634.1"/>
    <property type="molecule type" value="Genomic_DNA"/>
</dbReference>
<gene>
    <name evidence="11" type="ORF">HU200_056235</name>
</gene>
<dbReference type="InterPro" id="IPR004282">
    <property type="entry name" value="CemA"/>
</dbReference>
<dbReference type="Pfam" id="PF03040">
    <property type="entry name" value="CemA"/>
    <property type="match status" value="1"/>
</dbReference>
<dbReference type="OrthoDB" id="1748043at2759"/>
<sequence>MNAEERSWEDWISGGSASGGGDWDGGASVLDQITDDPALILRDKGIIEVSRDSLDEDYDDMLFEDRVFMYASKNSAKFLALLVVVPWLIDFIVHDYVMMPFLERYVQKVPLAAELLDVRRSQKLQMVKDLKIEKARYRFEVEIGKSPPLSDEEVWSELREKALELRDDWRLDNRKAFANIWSDMVYGIVLFLLICFNQSKVAVLKFTGYKLLNNISDSGKAFAIILVSDILLGYHSESGWHTLVEVILEHYGLEADEAAITFFVCLVPVALDVLIKFWVGLVYAFSLN</sequence>
<protein>
    <recommendedName>
        <fullName evidence="13">Chloroplast envelope membrane protein</fullName>
    </recommendedName>
</protein>
<proteinExistence type="inferred from homology"/>
<dbReference type="GO" id="GO:0016020">
    <property type="term" value="C:membrane"/>
    <property type="evidence" value="ECO:0007669"/>
    <property type="project" value="UniProtKB-SubCell"/>
</dbReference>
<keyword evidence="3 10" id="KW-0812">Transmembrane</keyword>
<reference evidence="11" key="1">
    <citation type="submission" date="2020-07" db="EMBL/GenBank/DDBJ databases">
        <title>Genome sequence and genetic diversity analysis of an under-domesticated orphan crop, white fonio (Digitaria exilis).</title>
        <authorList>
            <person name="Bennetzen J.L."/>
            <person name="Chen S."/>
            <person name="Ma X."/>
            <person name="Wang X."/>
            <person name="Yssel A.E.J."/>
            <person name="Chaluvadi S.R."/>
            <person name="Johnson M."/>
            <person name="Gangashetty P."/>
            <person name="Hamidou F."/>
            <person name="Sanogo M.D."/>
            <person name="Zwaenepoel A."/>
            <person name="Wallace J."/>
            <person name="Van De Peer Y."/>
            <person name="Van Deynze A."/>
        </authorList>
    </citation>
    <scope>NUCLEOTIDE SEQUENCE</scope>
    <source>
        <tissue evidence="11">Leaves</tissue>
    </source>
</reference>
<comment type="subcellular location">
    <subcellularLocation>
        <location evidence="1">Membrane</location>
        <topology evidence="1">Multi-pass membrane protein</topology>
    </subcellularLocation>
</comment>
<comment type="similarity">
    <text evidence="8">Belongs to the CemA family.</text>
</comment>
<dbReference type="GO" id="GO:1902600">
    <property type="term" value="P:proton transmembrane transport"/>
    <property type="evidence" value="ECO:0007669"/>
    <property type="project" value="UniProtKB-KW"/>
</dbReference>
<evidence type="ECO:0000256" key="9">
    <source>
        <dbReference type="SAM" id="MobiDB-lite"/>
    </source>
</evidence>
<keyword evidence="5 10" id="KW-1133">Transmembrane helix</keyword>
<keyword evidence="2" id="KW-0813">Transport</keyword>
<evidence type="ECO:0000256" key="4">
    <source>
        <dbReference type="ARBA" id="ARBA00022781"/>
    </source>
</evidence>
<evidence type="ECO:0000256" key="1">
    <source>
        <dbReference type="ARBA" id="ARBA00004141"/>
    </source>
</evidence>
<name>A0A835AM51_9POAL</name>
<keyword evidence="6" id="KW-0406">Ion transport</keyword>
<evidence type="ECO:0000256" key="10">
    <source>
        <dbReference type="SAM" id="Phobius"/>
    </source>
</evidence>
<evidence type="ECO:0000313" key="12">
    <source>
        <dbReference type="Proteomes" id="UP000636709"/>
    </source>
</evidence>
<keyword evidence="4" id="KW-0375">Hydrogen ion transport</keyword>
<evidence type="ECO:0000256" key="6">
    <source>
        <dbReference type="ARBA" id="ARBA00023065"/>
    </source>
</evidence>
<evidence type="ECO:0008006" key="13">
    <source>
        <dbReference type="Google" id="ProtNLM"/>
    </source>
</evidence>
<evidence type="ECO:0000256" key="3">
    <source>
        <dbReference type="ARBA" id="ARBA00022692"/>
    </source>
</evidence>
<accession>A0A835AM51</accession>
<feature type="region of interest" description="Disordered" evidence="9">
    <location>
        <begin position="1"/>
        <end position="22"/>
    </location>
</feature>
<comment type="caution">
    <text evidence="11">The sequence shown here is derived from an EMBL/GenBank/DDBJ whole genome shotgun (WGS) entry which is preliminary data.</text>
</comment>
<feature type="transmembrane region" description="Helical" evidence="10">
    <location>
        <begin position="258"/>
        <end position="285"/>
    </location>
</feature>
<dbReference type="Proteomes" id="UP000636709">
    <property type="component" value="Unassembled WGS sequence"/>
</dbReference>
<keyword evidence="12" id="KW-1185">Reference proteome</keyword>
<keyword evidence="7 10" id="KW-0472">Membrane</keyword>
<evidence type="ECO:0000256" key="7">
    <source>
        <dbReference type="ARBA" id="ARBA00023136"/>
    </source>
</evidence>
<dbReference type="PANTHER" id="PTHR33650">
    <property type="entry name" value="CHLOROPLAST ENVELOPE MEMBRANE PROTEIN-RELATED"/>
    <property type="match status" value="1"/>
</dbReference>
<organism evidence="11 12">
    <name type="scientific">Digitaria exilis</name>
    <dbReference type="NCBI Taxonomy" id="1010633"/>
    <lineage>
        <taxon>Eukaryota</taxon>
        <taxon>Viridiplantae</taxon>
        <taxon>Streptophyta</taxon>
        <taxon>Embryophyta</taxon>
        <taxon>Tracheophyta</taxon>
        <taxon>Spermatophyta</taxon>
        <taxon>Magnoliopsida</taxon>
        <taxon>Liliopsida</taxon>
        <taxon>Poales</taxon>
        <taxon>Poaceae</taxon>
        <taxon>PACMAD clade</taxon>
        <taxon>Panicoideae</taxon>
        <taxon>Panicodae</taxon>
        <taxon>Paniceae</taxon>
        <taxon>Anthephorinae</taxon>
        <taxon>Digitaria</taxon>
    </lineage>
</organism>